<feature type="chain" id="PRO_5028474452" evidence="2">
    <location>
        <begin position="23"/>
        <end position="208"/>
    </location>
</feature>
<keyword evidence="2" id="KW-0732">Signal</keyword>
<proteinExistence type="predicted"/>
<feature type="signal peptide" evidence="2">
    <location>
        <begin position="1"/>
        <end position="22"/>
    </location>
</feature>
<keyword evidence="3" id="KW-1185">Reference proteome</keyword>
<feature type="compositionally biased region" description="Polar residues" evidence="1">
    <location>
        <begin position="35"/>
        <end position="46"/>
    </location>
</feature>
<evidence type="ECO:0000313" key="3">
    <source>
        <dbReference type="Proteomes" id="UP000515121"/>
    </source>
</evidence>
<protein>
    <submittedName>
        <fullName evidence="4">Uncharacterized protein LOC111297079</fullName>
    </submittedName>
</protein>
<sequence length="208" mass="22131">MKKVVETMGFVLILLLLQQVKAADKPPTLEYGIISKNNNGPPLTSTHPPPANDPTSGCNTGNYCRHFTLSFENPSGIRIEAVAVELGTPLNSTAPGTEAIAAGFAEWSLNKTKSGRLSISINASGAESAEMLQLKAISQGIARMGLAVQYRPMSMSSEIDGSQITVTVNGTFKVDLKFMTEVESFGEADVIQILEGAKSMLTAILNKN</sequence>
<reference evidence="4" key="1">
    <citation type="submission" date="2025-08" db="UniProtKB">
        <authorList>
            <consortium name="RefSeq"/>
        </authorList>
    </citation>
    <scope>IDENTIFICATION</scope>
    <source>
        <tissue evidence="4">Fruit stalk</tissue>
    </source>
</reference>
<dbReference type="KEGG" id="dzi:111297079"/>
<evidence type="ECO:0000256" key="1">
    <source>
        <dbReference type="SAM" id="MobiDB-lite"/>
    </source>
</evidence>
<dbReference type="OrthoDB" id="974755at2759"/>
<name>A0A6P5Z4A0_DURZI</name>
<evidence type="ECO:0000313" key="4">
    <source>
        <dbReference type="RefSeq" id="XP_022747410.1"/>
    </source>
</evidence>
<accession>A0A6P5Z4A0</accession>
<feature type="region of interest" description="Disordered" evidence="1">
    <location>
        <begin position="35"/>
        <end position="56"/>
    </location>
</feature>
<gene>
    <name evidence="4" type="primary">LOC111297079</name>
</gene>
<dbReference type="GeneID" id="111297079"/>
<dbReference type="RefSeq" id="XP_022747410.1">
    <property type="nucleotide sequence ID" value="XM_022891675.1"/>
</dbReference>
<dbReference type="AlphaFoldDB" id="A0A6P5Z4A0"/>
<organism evidence="3 4">
    <name type="scientific">Durio zibethinus</name>
    <name type="common">Durian</name>
    <dbReference type="NCBI Taxonomy" id="66656"/>
    <lineage>
        <taxon>Eukaryota</taxon>
        <taxon>Viridiplantae</taxon>
        <taxon>Streptophyta</taxon>
        <taxon>Embryophyta</taxon>
        <taxon>Tracheophyta</taxon>
        <taxon>Spermatophyta</taxon>
        <taxon>Magnoliopsida</taxon>
        <taxon>eudicotyledons</taxon>
        <taxon>Gunneridae</taxon>
        <taxon>Pentapetalae</taxon>
        <taxon>rosids</taxon>
        <taxon>malvids</taxon>
        <taxon>Malvales</taxon>
        <taxon>Malvaceae</taxon>
        <taxon>Helicteroideae</taxon>
        <taxon>Durio</taxon>
    </lineage>
</organism>
<dbReference type="Proteomes" id="UP000515121">
    <property type="component" value="Unplaced"/>
</dbReference>
<evidence type="ECO:0000256" key="2">
    <source>
        <dbReference type="SAM" id="SignalP"/>
    </source>
</evidence>